<evidence type="ECO:0000313" key="2">
    <source>
        <dbReference type="Proteomes" id="UP000815677"/>
    </source>
</evidence>
<name>A0ABQ0LB86_MYCCL</name>
<reference evidence="1" key="1">
    <citation type="submission" date="2014-09" db="EMBL/GenBank/DDBJ databases">
        <title>Genome sequence of the luminous mushroom Mycena chlorophos for searching fungal bioluminescence genes.</title>
        <authorList>
            <person name="Tanaka Y."/>
            <person name="Kasuga D."/>
            <person name="Oba Y."/>
            <person name="Hase S."/>
            <person name="Sato K."/>
            <person name="Oba Y."/>
            <person name="Sakakibara Y."/>
        </authorList>
    </citation>
    <scope>NUCLEOTIDE SEQUENCE</scope>
</reference>
<evidence type="ECO:0000313" key="1">
    <source>
        <dbReference type="EMBL" id="GAT48396.1"/>
    </source>
</evidence>
<organism evidence="1 2">
    <name type="scientific">Mycena chlorophos</name>
    <name type="common">Agaric fungus</name>
    <name type="synonym">Agaricus chlorophos</name>
    <dbReference type="NCBI Taxonomy" id="658473"/>
    <lineage>
        <taxon>Eukaryota</taxon>
        <taxon>Fungi</taxon>
        <taxon>Dikarya</taxon>
        <taxon>Basidiomycota</taxon>
        <taxon>Agaricomycotina</taxon>
        <taxon>Agaricomycetes</taxon>
        <taxon>Agaricomycetidae</taxon>
        <taxon>Agaricales</taxon>
        <taxon>Marasmiineae</taxon>
        <taxon>Mycenaceae</taxon>
        <taxon>Mycena</taxon>
    </lineage>
</organism>
<dbReference type="Proteomes" id="UP000815677">
    <property type="component" value="Unassembled WGS sequence"/>
</dbReference>
<sequence>MEAPTYPYTIVAPHNKMRGILNARHLAAHPALSTDHVEGTPYLAVHKREALDAYEYIQTQLHAPGGKW</sequence>
<accession>A0ABQ0LB86</accession>
<protein>
    <submittedName>
        <fullName evidence="1">Uncharacterized protein</fullName>
    </submittedName>
</protein>
<keyword evidence="2" id="KW-1185">Reference proteome</keyword>
<proteinExistence type="predicted"/>
<gene>
    <name evidence="1" type="ORF">MCHLO_05809</name>
</gene>
<dbReference type="EMBL" id="DF844573">
    <property type="protein sequence ID" value="GAT48396.1"/>
    <property type="molecule type" value="Genomic_DNA"/>
</dbReference>